<organism evidence="2 3">
    <name type="scientific">Blastopirellula marina</name>
    <dbReference type="NCBI Taxonomy" id="124"/>
    <lineage>
        <taxon>Bacteria</taxon>
        <taxon>Pseudomonadati</taxon>
        <taxon>Planctomycetota</taxon>
        <taxon>Planctomycetia</taxon>
        <taxon>Pirellulales</taxon>
        <taxon>Pirellulaceae</taxon>
        <taxon>Blastopirellula</taxon>
    </lineage>
</organism>
<proteinExistence type="predicted"/>
<accession>A0A2S8FMB9</accession>
<comment type="caution">
    <text evidence="2">The sequence shown here is derived from an EMBL/GenBank/DDBJ whole genome shotgun (WGS) entry which is preliminary data.</text>
</comment>
<name>A0A2S8FMB9_9BACT</name>
<dbReference type="EMBL" id="PUIA01000035">
    <property type="protein sequence ID" value="PQO33305.1"/>
    <property type="molecule type" value="Genomic_DNA"/>
</dbReference>
<feature type="region of interest" description="Disordered" evidence="1">
    <location>
        <begin position="64"/>
        <end position="88"/>
    </location>
</feature>
<evidence type="ECO:0000256" key="1">
    <source>
        <dbReference type="SAM" id="MobiDB-lite"/>
    </source>
</evidence>
<feature type="compositionally biased region" description="Basic and acidic residues" evidence="1">
    <location>
        <begin position="69"/>
        <end position="88"/>
    </location>
</feature>
<sequence length="88" mass="9604">MESNITPPLAISINSGTASAIVAIYHEICDNPTSRPAVAEPVAKINAPKYLPRKEMKSCMPFGQIPAGLDRDDQRVRPNDLVKRSSSR</sequence>
<reference evidence="2 3" key="1">
    <citation type="submission" date="2018-02" db="EMBL/GenBank/DDBJ databases">
        <title>Comparative genomes isolates from brazilian mangrove.</title>
        <authorList>
            <person name="Araujo J.E."/>
            <person name="Taketani R.G."/>
            <person name="Silva M.C.P."/>
            <person name="Loureco M.V."/>
            <person name="Andreote F.D."/>
        </authorList>
    </citation>
    <scope>NUCLEOTIDE SEQUENCE [LARGE SCALE GENOMIC DNA]</scope>
    <source>
        <strain evidence="2 3">HEX-2 MGV</strain>
    </source>
</reference>
<protein>
    <submittedName>
        <fullName evidence="2">Uncharacterized protein</fullName>
    </submittedName>
</protein>
<evidence type="ECO:0000313" key="2">
    <source>
        <dbReference type="EMBL" id="PQO33305.1"/>
    </source>
</evidence>
<evidence type="ECO:0000313" key="3">
    <source>
        <dbReference type="Proteomes" id="UP000240009"/>
    </source>
</evidence>
<dbReference type="Proteomes" id="UP000240009">
    <property type="component" value="Unassembled WGS sequence"/>
</dbReference>
<dbReference type="AlphaFoldDB" id="A0A2S8FMB9"/>
<gene>
    <name evidence="2" type="ORF">C5Y96_10665</name>
</gene>